<accession>A0ABV9AUL4</accession>
<dbReference type="Proteomes" id="UP001595839">
    <property type="component" value="Unassembled WGS sequence"/>
</dbReference>
<organism evidence="1 2">
    <name type="scientific">Streptomyces vulcanius</name>
    <dbReference type="NCBI Taxonomy" id="1441876"/>
    <lineage>
        <taxon>Bacteria</taxon>
        <taxon>Bacillati</taxon>
        <taxon>Actinomycetota</taxon>
        <taxon>Actinomycetes</taxon>
        <taxon>Kitasatosporales</taxon>
        <taxon>Streptomycetaceae</taxon>
        <taxon>Streptomyces</taxon>
    </lineage>
</organism>
<protein>
    <submittedName>
        <fullName evidence="1">Acyl dehydratase</fullName>
    </submittedName>
</protein>
<keyword evidence="2" id="KW-1185">Reference proteome</keyword>
<dbReference type="EMBL" id="JBHSFK010000009">
    <property type="protein sequence ID" value="MFC4501146.1"/>
    <property type="molecule type" value="Genomic_DNA"/>
</dbReference>
<dbReference type="PANTHER" id="PTHR28152">
    <property type="entry name" value="HYDROXYACYL-THIOESTER DEHYDRATASE TYPE 2, MITOCHONDRIAL"/>
    <property type="match status" value="1"/>
</dbReference>
<gene>
    <name evidence="1" type="ORF">ACFPIH_16665</name>
</gene>
<reference evidence="2" key="1">
    <citation type="journal article" date="2019" name="Int. J. Syst. Evol. Microbiol.">
        <title>The Global Catalogue of Microorganisms (GCM) 10K type strain sequencing project: providing services to taxonomists for standard genome sequencing and annotation.</title>
        <authorList>
            <consortium name="The Broad Institute Genomics Platform"/>
            <consortium name="The Broad Institute Genome Sequencing Center for Infectious Disease"/>
            <person name="Wu L."/>
            <person name="Ma J."/>
        </authorList>
    </citation>
    <scope>NUCLEOTIDE SEQUENCE [LARGE SCALE GENOMIC DNA]</scope>
    <source>
        <strain evidence="2">CGMCC 4.7177</strain>
    </source>
</reference>
<dbReference type="Gene3D" id="3.10.129.10">
    <property type="entry name" value="Hotdog Thioesterase"/>
    <property type="match status" value="1"/>
</dbReference>
<dbReference type="RefSeq" id="WP_381172187.1">
    <property type="nucleotide sequence ID" value="NZ_JBHSFK010000009.1"/>
</dbReference>
<proteinExistence type="predicted"/>
<dbReference type="PANTHER" id="PTHR28152:SF1">
    <property type="entry name" value="HYDROXYACYL-THIOESTER DEHYDRATASE TYPE 2, MITOCHONDRIAL"/>
    <property type="match status" value="1"/>
</dbReference>
<dbReference type="InterPro" id="IPR052741">
    <property type="entry name" value="Mitochondrial_HTD2"/>
</dbReference>
<dbReference type="SUPFAM" id="SSF54637">
    <property type="entry name" value="Thioesterase/thiol ester dehydrase-isomerase"/>
    <property type="match status" value="1"/>
</dbReference>
<comment type="caution">
    <text evidence="1">The sequence shown here is derived from an EMBL/GenBank/DDBJ whole genome shotgun (WGS) entry which is preliminary data.</text>
</comment>
<sequence>MTAPEVGDACPERGYAHSPVQLFRFSAVSWNAHRIHYDAGFAASEGFPGVVVQSTLHGETVSRHALDWAGPGARLESVAWRNVATAVAGERLTWRATVAAVEGPRVRLAVRVLKEDGSECVTGTVELTRAF</sequence>
<dbReference type="InterPro" id="IPR029069">
    <property type="entry name" value="HotDog_dom_sf"/>
</dbReference>
<evidence type="ECO:0000313" key="2">
    <source>
        <dbReference type="Proteomes" id="UP001595839"/>
    </source>
</evidence>
<name>A0ABV9AUL4_9ACTN</name>
<evidence type="ECO:0000313" key="1">
    <source>
        <dbReference type="EMBL" id="MFC4501146.1"/>
    </source>
</evidence>